<feature type="chain" id="PRO_5023104950" description="Lysozyme inhibitor" evidence="1">
    <location>
        <begin position="19"/>
        <end position="101"/>
    </location>
</feature>
<dbReference type="Proteomes" id="UP000305887">
    <property type="component" value="Unassembled WGS sequence"/>
</dbReference>
<evidence type="ECO:0000313" key="3">
    <source>
        <dbReference type="Proteomes" id="UP000305887"/>
    </source>
</evidence>
<dbReference type="EMBL" id="VDFU01000050">
    <property type="protein sequence ID" value="TNC45132.1"/>
    <property type="molecule type" value="Genomic_DNA"/>
</dbReference>
<proteinExistence type="predicted"/>
<sequence>MTIKRTWLLAALSTTLLAGCGGDALKGKSYSNCGFYQKLTFDGEGRLRAEFLARTVELPYEIRDDGTIAVRGETATEIWKIVDGENLDIDGMFDICKPDPS</sequence>
<feature type="signal peptide" evidence="1">
    <location>
        <begin position="1"/>
        <end position="18"/>
    </location>
</feature>
<reference evidence="2 3" key="1">
    <citation type="submission" date="2019-06" db="EMBL/GenBank/DDBJ databases">
        <title>YIM 131921 draft genome.</title>
        <authorList>
            <person name="Jiang L."/>
        </authorList>
    </citation>
    <scope>NUCLEOTIDE SEQUENCE [LARGE SCALE GENOMIC DNA]</scope>
    <source>
        <strain evidence="2 3">YIM 131921</strain>
    </source>
</reference>
<organism evidence="2 3">
    <name type="scientific">Rubellimicrobium rubrum</name>
    <dbReference type="NCBI Taxonomy" id="2585369"/>
    <lineage>
        <taxon>Bacteria</taxon>
        <taxon>Pseudomonadati</taxon>
        <taxon>Pseudomonadota</taxon>
        <taxon>Alphaproteobacteria</taxon>
        <taxon>Rhodobacterales</taxon>
        <taxon>Roseobacteraceae</taxon>
        <taxon>Rubellimicrobium</taxon>
    </lineage>
</organism>
<keyword evidence="3" id="KW-1185">Reference proteome</keyword>
<dbReference type="RefSeq" id="WP_139078968.1">
    <property type="nucleotide sequence ID" value="NZ_VDFU01000050.1"/>
</dbReference>
<comment type="caution">
    <text evidence="2">The sequence shown here is derived from an EMBL/GenBank/DDBJ whole genome shotgun (WGS) entry which is preliminary data.</text>
</comment>
<dbReference type="AlphaFoldDB" id="A0A5C4MPG8"/>
<evidence type="ECO:0008006" key="4">
    <source>
        <dbReference type="Google" id="ProtNLM"/>
    </source>
</evidence>
<gene>
    <name evidence="2" type="ORF">FHG66_20275</name>
</gene>
<evidence type="ECO:0000313" key="2">
    <source>
        <dbReference type="EMBL" id="TNC45132.1"/>
    </source>
</evidence>
<dbReference type="PROSITE" id="PS51257">
    <property type="entry name" value="PROKAR_LIPOPROTEIN"/>
    <property type="match status" value="1"/>
</dbReference>
<name>A0A5C4MPG8_9RHOB</name>
<accession>A0A5C4MPG8</accession>
<keyword evidence="1" id="KW-0732">Signal</keyword>
<evidence type="ECO:0000256" key="1">
    <source>
        <dbReference type="SAM" id="SignalP"/>
    </source>
</evidence>
<protein>
    <recommendedName>
        <fullName evidence="4">Lysozyme inhibitor</fullName>
    </recommendedName>
</protein>